<dbReference type="OrthoDB" id="149072at2"/>
<accession>A0A2T1LU23</accession>
<reference evidence="1 2" key="2">
    <citation type="submission" date="2018-03" db="EMBL/GenBank/DDBJ databases">
        <authorList>
            <person name="Keele B.F."/>
        </authorList>
    </citation>
    <scope>NUCLEOTIDE SEQUENCE [LARGE SCALE GENOMIC DNA]</scope>
    <source>
        <strain evidence="1 2">CCALA 016</strain>
    </source>
</reference>
<dbReference type="EMBL" id="PXOH01000024">
    <property type="protein sequence ID" value="PSF34940.1"/>
    <property type="molecule type" value="Genomic_DNA"/>
</dbReference>
<reference evidence="1 2" key="1">
    <citation type="submission" date="2018-03" db="EMBL/GenBank/DDBJ databases">
        <title>The ancient ancestry and fast evolution of plastids.</title>
        <authorList>
            <person name="Moore K.R."/>
            <person name="Magnabosco C."/>
            <person name="Momper L."/>
            <person name="Gold D.A."/>
            <person name="Bosak T."/>
            <person name="Fournier G.P."/>
        </authorList>
    </citation>
    <scope>NUCLEOTIDE SEQUENCE [LARGE SCALE GENOMIC DNA]</scope>
    <source>
        <strain evidence="1 2">CCALA 016</strain>
    </source>
</reference>
<dbReference type="RefSeq" id="WP_106458348.1">
    <property type="nucleotide sequence ID" value="NZ_PXOH01000024.1"/>
</dbReference>
<sequence length="138" mass="14990">MTEQNKEKYNLSGAKIYNFIPEAQGSNFIAGNEAKDNTLIGTQHNYAPEQKQNLAEAAAQIQALLDQLSRTYSPTTTTRKLAIATHGIEQIESDSSLAERILSAIKAGGVAALEQMLNHPAASFVISALEDWKETKKG</sequence>
<evidence type="ECO:0000313" key="1">
    <source>
        <dbReference type="EMBL" id="PSF34940.1"/>
    </source>
</evidence>
<gene>
    <name evidence="1" type="ORF">C7H19_18210</name>
</gene>
<organism evidence="1 2">
    <name type="scientific">Aphanothece hegewaldii CCALA 016</name>
    <dbReference type="NCBI Taxonomy" id="2107694"/>
    <lineage>
        <taxon>Bacteria</taxon>
        <taxon>Bacillati</taxon>
        <taxon>Cyanobacteriota</taxon>
        <taxon>Cyanophyceae</taxon>
        <taxon>Oscillatoriophycideae</taxon>
        <taxon>Chroococcales</taxon>
        <taxon>Aphanothecaceae</taxon>
        <taxon>Aphanothece</taxon>
    </lineage>
</organism>
<protein>
    <submittedName>
        <fullName evidence="1">Uncharacterized protein</fullName>
    </submittedName>
</protein>
<comment type="caution">
    <text evidence="1">The sequence shown here is derived from an EMBL/GenBank/DDBJ whole genome shotgun (WGS) entry which is preliminary data.</text>
</comment>
<dbReference type="AlphaFoldDB" id="A0A2T1LU23"/>
<dbReference type="Proteomes" id="UP000239001">
    <property type="component" value="Unassembled WGS sequence"/>
</dbReference>
<proteinExistence type="predicted"/>
<evidence type="ECO:0000313" key="2">
    <source>
        <dbReference type="Proteomes" id="UP000239001"/>
    </source>
</evidence>
<keyword evidence="2" id="KW-1185">Reference proteome</keyword>
<name>A0A2T1LU23_9CHRO</name>